<dbReference type="EMBL" id="FMWK01000009">
    <property type="protein sequence ID" value="SCZ79614.1"/>
    <property type="molecule type" value="Genomic_DNA"/>
</dbReference>
<dbReference type="InterPro" id="IPR001927">
    <property type="entry name" value="Na/Gal_symport"/>
</dbReference>
<feature type="transmembrane region" description="Helical" evidence="1">
    <location>
        <begin position="255"/>
        <end position="284"/>
    </location>
</feature>
<feature type="transmembrane region" description="Helical" evidence="1">
    <location>
        <begin position="290"/>
        <end position="308"/>
    </location>
</feature>
<dbReference type="NCBIfam" id="TIGR00792">
    <property type="entry name" value="gph"/>
    <property type="match status" value="1"/>
</dbReference>
<feature type="transmembrane region" description="Helical" evidence="1">
    <location>
        <begin position="53"/>
        <end position="74"/>
    </location>
</feature>
<dbReference type="GO" id="GO:0006814">
    <property type="term" value="P:sodium ion transport"/>
    <property type="evidence" value="ECO:0007669"/>
    <property type="project" value="InterPro"/>
</dbReference>
<dbReference type="GO" id="GO:0015293">
    <property type="term" value="F:symporter activity"/>
    <property type="evidence" value="ECO:0007669"/>
    <property type="project" value="InterPro"/>
</dbReference>
<feature type="transmembrane region" description="Helical" evidence="1">
    <location>
        <begin position="428"/>
        <end position="450"/>
    </location>
</feature>
<protein>
    <submittedName>
        <fullName evidence="2">Glycoside/pentoside/hexuronide:cation symporter, GPH family</fullName>
    </submittedName>
</protein>
<dbReference type="Proteomes" id="UP000199428">
    <property type="component" value="Unassembled WGS sequence"/>
</dbReference>
<dbReference type="SUPFAM" id="SSF103473">
    <property type="entry name" value="MFS general substrate transporter"/>
    <property type="match status" value="1"/>
</dbReference>
<feature type="transmembrane region" description="Helical" evidence="1">
    <location>
        <begin position="387"/>
        <end position="408"/>
    </location>
</feature>
<organism evidence="2 3">
    <name type="scientific">Pseudobutyrivibrio xylanivorans</name>
    <dbReference type="NCBI Taxonomy" id="185007"/>
    <lineage>
        <taxon>Bacteria</taxon>
        <taxon>Bacillati</taxon>
        <taxon>Bacillota</taxon>
        <taxon>Clostridia</taxon>
        <taxon>Lachnospirales</taxon>
        <taxon>Lachnospiraceae</taxon>
        <taxon>Pseudobutyrivibrio</taxon>
    </lineage>
</organism>
<dbReference type="PANTHER" id="PTHR11328">
    <property type="entry name" value="MAJOR FACILITATOR SUPERFAMILY DOMAIN-CONTAINING PROTEIN"/>
    <property type="match status" value="1"/>
</dbReference>
<dbReference type="AlphaFoldDB" id="A0A1G5RZS2"/>
<dbReference type="Pfam" id="PF13347">
    <property type="entry name" value="MFS_2"/>
    <property type="match status" value="1"/>
</dbReference>
<feature type="transmembrane region" description="Helical" evidence="1">
    <location>
        <begin position="95"/>
        <end position="115"/>
    </location>
</feature>
<dbReference type="CDD" id="cd17332">
    <property type="entry name" value="MFS_MelB_like"/>
    <property type="match status" value="1"/>
</dbReference>
<dbReference type="InterPro" id="IPR039672">
    <property type="entry name" value="MFS_2"/>
</dbReference>
<keyword evidence="1" id="KW-0812">Transmembrane</keyword>
<dbReference type="GO" id="GO:0005886">
    <property type="term" value="C:plasma membrane"/>
    <property type="evidence" value="ECO:0007669"/>
    <property type="project" value="TreeGrafter"/>
</dbReference>
<evidence type="ECO:0000313" key="3">
    <source>
        <dbReference type="Proteomes" id="UP000199428"/>
    </source>
</evidence>
<accession>A0A1G5RZS2</accession>
<keyword evidence="1" id="KW-1133">Transmembrane helix</keyword>
<dbReference type="InterPro" id="IPR036259">
    <property type="entry name" value="MFS_trans_sf"/>
</dbReference>
<dbReference type="PANTHER" id="PTHR11328:SF24">
    <property type="entry name" value="MAJOR FACILITATOR SUPERFAMILY (MFS) PROFILE DOMAIN-CONTAINING PROTEIN"/>
    <property type="match status" value="1"/>
</dbReference>
<feature type="transmembrane region" description="Helical" evidence="1">
    <location>
        <begin position="200"/>
        <end position="222"/>
    </location>
</feature>
<proteinExistence type="predicted"/>
<evidence type="ECO:0000313" key="2">
    <source>
        <dbReference type="EMBL" id="SCZ79614.1"/>
    </source>
</evidence>
<dbReference type="GO" id="GO:0008643">
    <property type="term" value="P:carbohydrate transport"/>
    <property type="evidence" value="ECO:0007669"/>
    <property type="project" value="InterPro"/>
</dbReference>
<reference evidence="2 3" key="1">
    <citation type="submission" date="2016-10" db="EMBL/GenBank/DDBJ databases">
        <authorList>
            <person name="de Groot N.N."/>
        </authorList>
    </citation>
    <scope>NUCLEOTIDE SEQUENCE [LARGE SCALE GENOMIC DNA]</scope>
    <source>
        <strain evidence="2 3">DSM 10317</strain>
    </source>
</reference>
<keyword evidence="1" id="KW-0472">Membrane</keyword>
<feature type="transmembrane region" description="Helical" evidence="1">
    <location>
        <begin position="159"/>
        <end position="180"/>
    </location>
</feature>
<feature type="transmembrane region" description="Helical" evidence="1">
    <location>
        <begin position="121"/>
        <end position="147"/>
    </location>
</feature>
<name>A0A1G5RZS2_PSEXY</name>
<sequence length="473" mass="51697">MSDVTLSTVAKVDASAKTKANPKLGVGYALGEVGCQMSWYMINNYLTLFYRDIVGLTATAISLIMLIARVWDAINDPMMGSIADRTKTRWGRFRPYLYFAPPFLAIFNILTFTVWPMEGAVKVIVCLLCYVGTGMAYTACSIAYQALQNVVAIDSKERMLLATCRNIGSSVIGIVLSATAAPLLLKLSKPGVEAADAQGYFRFAIIMAVVLIVPFWICATICKEKYTDVLHANKGKTEQLNFFQAMREIVKNDQLLMVVLATLLGTICVSGRMGLLTFYIIYVVGDFRHIATFFTVMTVAQLIGSFMLPWGTNTFTKKGYLIILQMVMNVGFLAMFFLPNAGIPVLLGISFVCGLCNSAQGICYGLVGDSLEYGDWKLGRRQEGVAASMLSFGVKIATAICGAAGILLLDAAGYVPLAEQTAAARQGINAVVNLIPFVIGMLSIIPMFWYKLTPAKVEEIRNDLENGVHQYEK</sequence>
<evidence type="ECO:0000256" key="1">
    <source>
        <dbReference type="SAM" id="Phobius"/>
    </source>
</evidence>
<dbReference type="RefSeq" id="WP_090162995.1">
    <property type="nucleotide sequence ID" value="NZ_FMWK01000009.1"/>
</dbReference>
<gene>
    <name evidence="2" type="ORF">SAMN02910350_01880</name>
</gene>
<dbReference type="Gene3D" id="1.20.1250.20">
    <property type="entry name" value="MFS general substrate transporter like domains"/>
    <property type="match status" value="2"/>
</dbReference>